<name>A0A0E9QU62_ANGAN</name>
<reference evidence="1" key="1">
    <citation type="submission" date="2014-11" db="EMBL/GenBank/DDBJ databases">
        <authorList>
            <person name="Amaro Gonzalez C."/>
        </authorList>
    </citation>
    <scope>NUCLEOTIDE SEQUENCE</scope>
</reference>
<dbReference type="EMBL" id="GBXM01088600">
    <property type="protein sequence ID" value="JAH19977.1"/>
    <property type="molecule type" value="Transcribed_RNA"/>
</dbReference>
<sequence length="39" mass="4398">MCPFSSYRFQSFAVLCTVSTAQALHQLSPSGKEDTRKKF</sequence>
<protein>
    <submittedName>
        <fullName evidence="1">Uncharacterized protein</fullName>
    </submittedName>
</protein>
<proteinExistence type="predicted"/>
<accession>A0A0E9QU62</accession>
<reference evidence="1" key="2">
    <citation type="journal article" date="2015" name="Fish Shellfish Immunol.">
        <title>Early steps in the European eel (Anguilla anguilla)-Vibrio vulnificus interaction in the gills: Role of the RtxA13 toxin.</title>
        <authorList>
            <person name="Callol A."/>
            <person name="Pajuelo D."/>
            <person name="Ebbesson L."/>
            <person name="Teles M."/>
            <person name="MacKenzie S."/>
            <person name="Amaro C."/>
        </authorList>
    </citation>
    <scope>NUCLEOTIDE SEQUENCE</scope>
</reference>
<organism evidence="1">
    <name type="scientific">Anguilla anguilla</name>
    <name type="common">European freshwater eel</name>
    <name type="synonym">Muraena anguilla</name>
    <dbReference type="NCBI Taxonomy" id="7936"/>
    <lineage>
        <taxon>Eukaryota</taxon>
        <taxon>Metazoa</taxon>
        <taxon>Chordata</taxon>
        <taxon>Craniata</taxon>
        <taxon>Vertebrata</taxon>
        <taxon>Euteleostomi</taxon>
        <taxon>Actinopterygii</taxon>
        <taxon>Neopterygii</taxon>
        <taxon>Teleostei</taxon>
        <taxon>Anguilliformes</taxon>
        <taxon>Anguillidae</taxon>
        <taxon>Anguilla</taxon>
    </lineage>
</organism>
<evidence type="ECO:0000313" key="1">
    <source>
        <dbReference type="EMBL" id="JAH19977.1"/>
    </source>
</evidence>
<dbReference type="AlphaFoldDB" id="A0A0E9QU62"/>